<sequence>MWRVSDRCFGATLGGATFPWVSWHFLRSTSDLPGSGRHALPPAAPCGHREEDPLFVTEGEALRVPLLPDNYGDGEESPAEYVWLKGESQEIGTSEDERVHHHGGQLYFLPLVFSDSGVYRRTSRKCEAVEFKVRVCKAEPFSPSVLYARIEEEALNPRVRCPGYMFEFCTDAGGNLTWYKDFGHIPNESAETVLILNASKRDEGIYTCRCTWEHAGRIFNSSASRKLIVKDPSATYRPVIRAPLNHTSETAPTAPLTAATAATWRRTPGTAAVENPHPVHGSSYQAVRYISVVFYHRNTERNQVVYKATLTICKVSEKHFHTEFKCVAMNSNKWDCVFVSLKNPGEWTDTHTHTHTHTHALTFTLEPKDGSYAPWPFNVFEFPDGKAYDAFVVYQTHNTEKAEAEKICHFVAKVLPRELEQKCGYRLFILGRDDLPGEDHMELVWTRVRLSRRLMIILTPGAKGECGGSISEAYGAPTGLALHQALVHDDLKVILITMERTGQLDRLPRELQHLVRKSAPLLWKEQGCGSRRFWKHVRYLMPPGRPRSTGFGSRNPGDHR</sequence>
<dbReference type="PROSITE" id="PS50104">
    <property type="entry name" value="TIR"/>
    <property type="match status" value="1"/>
</dbReference>
<dbReference type="Gene3D" id="2.60.40.10">
    <property type="entry name" value="Immunoglobulins"/>
    <property type="match status" value="3"/>
</dbReference>
<dbReference type="Proteomes" id="UP000694397">
    <property type="component" value="Chromosome 14"/>
</dbReference>
<evidence type="ECO:0000313" key="8">
    <source>
        <dbReference type="Proteomes" id="UP000694397"/>
    </source>
</evidence>
<feature type="domain" description="Ig-like" evidence="6">
    <location>
        <begin position="143"/>
        <end position="224"/>
    </location>
</feature>
<dbReference type="InterPro" id="IPR013783">
    <property type="entry name" value="Ig-like_fold"/>
</dbReference>
<dbReference type="PROSITE" id="PS50835">
    <property type="entry name" value="IG_LIKE"/>
    <property type="match status" value="1"/>
</dbReference>
<dbReference type="OrthoDB" id="6132459at2759"/>
<evidence type="ECO:0000256" key="3">
    <source>
        <dbReference type="ARBA" id="ARBA00023180"/>
    </source>
</evidence>
<reference evidence="7" key="3">
    <citation type="submission" date="2025-09" db="UniProtKB">
        <authorList>
            <consortium name="Ensembl"/>
        </authorList>
    </citation>
    <scope>IDENTIFICATION</scope>
</reference>
<keyword evidence="4" id="KW-0393">Immunoglobulin domain</keyword>
<accession>A0A8C9R0L5</accession>
<evidence type="ECO:0000313" key="7">
    <source>
        <dbReference type="Ensembl" id="ENSSFOP00015002567.2"/>
    </source>
</evidence>
<dbReference type="PANTHER" id="PTHR11890">
    <property type="entry name" value="INTERLEUKIN-1 RECEPTOR FAMILY MEMBER"/>
    <property type="match status" value="1"/>
</dbReference>
<organism evidence="7 8">
    <name type="scientific">Scleropages formosus</name>
    <name type="common">Asian bonytongue</name>
    <name type="synonym">Osteoglossum formosum</name>
    <dbReference type="NCBI Taxonomy" id="113540"/>
    <lineage>
        <taxon>Eukaryota</taxon>
        <taxon>Metazoa</taxon>
        <taxon>Chordata</taxon>
        <taxon>Craniata</taxon>
        <taxon>Vertebrata</taxon>
        <taxon>Euteleostomi</taxon>
        <taxon>Actinopterygii</taxon>
        <taxon>Neopterygii</taxon>
        <taxon>Teleostei</taxon>
        <taxon>Osteoglossocephala</taxon>
        <taxon>Osteoglossomorpha</taxon>
        <taxon>Osteoglossiformes</taxon>
        <taxon>Osteoglossidae</taxon>
        <taxon>Scleropages</taxon>
    </lineage>
</organism>
<dbReference type="AlphaFoldDB" id="A0A8C9R0L5"/>
<proteinExistence type="inferred from homology"/>
<dbReference type="Pfam" id="PF01582">
    <property type="entry name" value="TIR"/>
    <property type="match status" value="1"/>
</dbReference>
<comment type="similarity">
    <text evidence="1">Belongs to the interleukin-1 receptor family.</text>
</comment>
<dbReference type="GO" id="GO:0007165">
    <property type="term" value="P:signal transduction"/>
    <property type="evidence" value="ECO:0007669"/>
    <property type="project" value="InterPro"/>
</dbReference>
<reference evidence="7" key="2">
    <citation type="submission" date="2025-08" db="UniProtKB">
        <authorList>
            <consortium name="Ensembl"/>
        </authorList>
    </citation>
    <scope>IDENTIFICATION</scope>
</reference>
<feature type="domain" description="TIR" evidence="5">
    <location>
        <begin position="386"/>
        <end position="541"/>
    </location>
</feature>
<dbReference type="PRINTS" id="PR01537">
    <property type="entry name" value="INTRLKN1R1F"/>
</dbReference>
<dbReference type="InterPro" id="IPR007110">
    <property type="entry name" value="Ig-like_dom"/>
</dbReference>
<dbReference type="InterPro" id="IPR000157">
    <property type="entry name" value="TIR_dom"/>
</dbReference>
<dbReference type="InterPro" id="IPR035897">
    <property type="entry name" value="Toll_tir_struct_dom_sf"/>
</dbReference>
<gene>
    <name evidence="7" type="primary">IL1RL1</name>
</gene>
<dbReference type="SUPFAM" id="SSF52200">
    <property type="entry name" value="Toll/Interleukin receptor TIR domain"/>
    <property type="match status" value="1"/>
</dbReference>
<dbReference type="Ensembl" id="ENSSFOT00015002612.2">
    <property type="protein sequence ID" value="ENSSFOP00015002567.2"/>
    <property type="gene ID" value="ENSSFOG00015001683.2"/>
</dbReference>
<keyword evidence="3" id="KW-0325">Glycoprotein</keyword>
<dbReference type="PANTHER" id="PTHR11890:SF26">
    <property type="entry name" value="INTERLEUKIN-1 RECEPTOR TYPE 1"/>
    <property type="match status" value="1"/>
</dbReference>
<reference evidence="7 8" key="1">
    <citation type="submission" date="2019-04" db="EMBL/GenBank/DDBJ databases">
        <authorList>
            <consortium name="Wellcome Sanger Institute Data Sharing"/>
        </authorList>
    </citation>
    <scope>NUCLEOTIDE SEQUENCE [LARGE SCALE GENOMIC DNA]</scope>
</reference>
<evidence type="ECO:0000256" key="1">
    <source>
        <dbReference type="ARBA" id="ARBA00009752"/>
    </source>
</evidence>
<dbReference type="GeneTree" id="ENSGT01090000259985"/>
<dbReference type="InterPro" id="IPR036179">
    <property type="entry name" value="Ig-like_dom_sf"/>
</dbReference>
<evidence type="ECO:0000256" key="4">
    <source>
        <dbReference type="ARBA" id="ARBA00023319"/>
    </source>
</evidence>
<evidence type="ECO:0000259" key="5">
    <source>
        <dbReference type="PROSITE" id="PS50104"/>
    </source>
</evidence>
<evidence type="ECO:0000259" key="6">
    <source>
        <dbReference type="PROSITE" id="PS50835"/>
    </source>
</evidence>
<evidence type="ECO:0000256" key="2">
    <source>
        <dbReference type="ARBA" id="ARBA00023157"/>
    </source>
</evidence>
<dbReference type="SUPFAM" id="SSF48726">
    <property type="entry name" value="Immunoglobulin"/>
    <property type="match status" value="1"/>
</dbReference>
<dbReference type="InterPro" id="IPR015621">
    <property type="entry name" value="IL-1_rcpt_fam"/>
</dbReference>
<protein>
    <submittedName>
        <fullName evidence="7">Interleukin 1 receptor like 1</fullName>
    </submittedName>
</protein>
<keyword evidence="2" id="KW-1015">Disulfide bond</keyword>
<name>A0A8C9R0L5_SCLFO</name>
<dbReference type="SMART" id="SM00255">
    <property type="entry name" value="TIR"/>
    <property type="match status" value="1"/>
</dbReference>
<dbReference type="Gene3D" id="3.40.50.10140">
    <property type="entry name" value="Toll/interleukin-1 receptor homology (TIR) domain"/>
    <property type="match status" value="1"/>
</dbReference>
<keyword evidence="8" id="KW-1185">Reference proteome</keyword>